<keyword evidence="5" id="KW-0788">Thiol protease</keyword>
<sequence length="416" mass="46787">MRKFSFTLIAILMSIIGFTSCSQEDEQYLTASEAKASNKVSVEEAKENVIDFVNNIYKNNTRAFAKNISIANVKPVSVKNGTRAGASINTDTLFYIVNFSDSCGFAIASANKNETPILALVENGNYDYNETDSLNPGFEAFMDAMVEHEMNGLQHYTVMPRDNFGEGGGSSSDYIPNKFEVMSPLLKTKWGQTFPYNTYCPGKYTGCVVTAVSQICSFLEAPTNIRYQYNSEFGQASMNWTKINKECQLSVPLWSEDTKEQIARMMRFWGVTFEANYNSNSTSVNTDDAVKKMRNGFGFNVSGLSDYNIDDVIKDLKNGNKIILMRGNGRYYHVAFVVRKYVDGHAWVVDGYIDQVKNSKRSKYVHCNWGWDGNKNGYFLSDVLNAEEAPVYGDNIASSTRSNNYKYKLKTATFTK</sequence>
<keyword evidence="3" id="KW-0732">Signal</keyword>
<dbReference type="GO" id="GO:0008234">
    <property type="term" value="F:cysteine-type peptidase activity"/>
    <property type="evidence" value="ECO:0007669"/>
    <property type="project" value="UniProtKB-KW"/>
</dbReference>
<dbReference type="InterPro" id="IPR025896">
    <property type="entry name" value="Spi_Prtas-inh"/>
</dbReference>
<dbReference type="PRINTS" id="PR00797">
    <property type="entry name" value="STREPTOPAIN"/>
</dbReference>
<evidence type="ECO:0000256" key="5">
    <source>
        <dbReference type="ARBA" id="ARBA00022807"/>
    </source>
</evidence>
<evidence type="ECO:0000313" key="8">
    <source>
        <dbReference type="EMBL" id="MQP13315.1"/>
    </source>
</evidence>
<keyword evidence="4" id="KW-0378">Hydrolase</keyword>
<dbReference type="InterPro" id="IPR038765">
    <property type="entry name" value="Papain-like_cys_pep_sf"/>
</dbReference>
<dbReference type="Pfam" id="PF01640">
    <property type="entry name" value="Peptidase_C10"/>
    <property type="match status" value="1"/>
</dbReference>
<dbReference type="PROSITE" id="PS51257">
    <property type="entry name" value="PROKAR_LIPOPROTEIN"/>
    <property type="match status" value="1"/>
</dbReference>
<dbReference type="Pfam" id="PF13734">
    <property type="entry name" value="Inhibitor_I69"/>
    <property type="match status" value="1"/>
</dbReference>
<feature type="active site" description="Proton acceptor" evidence="6">
    <location>
        <position position="345"/>
    </location>
</feature>
<dbReference type="OrthoDB" id="2235251at2"/>
<evidence type="ECO:0000256" key="4">
    <source>
        <dbReference type="ARBA" id="ARBA00022801"/>
    </source>
</evidence>
<name>A0A6G1VIF1_9BACT</name>
<comment type="caution">
    <text evidence="8">The sequence shown here is derived from an EMBL/GenBank/DDBJ whole genome shotgun (WGS) entry which is preliminary data.</text>
</comment>
<gene>
    <name evidence="8" type="ORF">F7D25_02570</name>
</gene>
<reference evidence="8 9" key="1">
    <citation type="submission" date="2019-09" db="EMBL/GenBank/DDBJ databases">
        <title>Distinct polysaccharide growth profiles of human intestinal Prevotella copri isolates.</title>
        <authorList>
            <person name="Fehlner-Peach H."/>
            <person name="Magnabosco C."/>
            <person name="Raghavan V."/>
            <person name="Scher J.U."/>
            <person name="Tett A."/>
            <person name="Cox L.M."/>
            <person name="Gottsegen C."/>
            <person name="Watters A."/>
            <person name="Wiltshire- Gordon J.D."/>
            <person name="Segata N."/>
            <person name="Bonneau R."/>
            <person name="Littman D.R."/>
        </authorList>
    </citation>
    <scope>NUCLEOTIDE SEQUENCE [LARGE SCALE GENOMIC DNA]</scope>
    <source>
        <strain evidence="9">iAA917</strain>
    </source>
</reference>
<dbReference type="Gene3D" id="3.90.70.50">
    <property type="entry name" value="Peptidase C10, streptopain"/>
    <property type="match status" value="2"/>
</dbReference>
<dbReference type="AlphaFoldDB" id="A0A6G1VIF1"/>
<dbReference type="EMBL" id="VZAH01000024">
    <property type="protein sequence ID" value="MQP13315.1"/>
    <property type="molecule type" value="Genomic_DNA"/>
</dbReference>
<dbReference type="InterPro" id="IPR000200">
    <property type="entry name" value="Peptidase_C10"/>
</dbReference>
<organism evidence="8 9">
    <name type="scientific">Segatella copri</name>
    <dbReference type="NCBI Taxonomy" id="165179"/>
    <lineage>
        <taxon>Bacteria</taxon>
        <taxon>Pseudomonadati</taxon>
        <taxon>Bacteroidota</taxon>
        <taxon>Bacteroidia</taxon>
        <taxon>Bacteroidales</taxon>
        <taxon>Prevotellaceae</taxon>
        <taxon>Segatella</taxon>
    </lineage>
</organism>
<accession>A0A6G1VIF1</accession>
<evidence type="ECO:0000256" key="3">
    <source>
        <dbReference type="ARBA" id="ARBA00022729"/>
    </source>
</evidence>
<dbReference type="GO" id="GO:0006508">
    <property type="term" value="P:proteolysis"/>
    <property type="evidence" value="ECO:0007669"/>
    <property type="project" value="UniProtKB-KW"/>
</dbReference>
<evidence type="ECO:0000256" key="6">
    <source>
        <dbReference type="PIRSR" id="PIRSR600200-1"/>
    </source>
</evidence>
<evidence type="ECO:0000259" key="7">
    <source>
        <dbReference type="Pfam" id="PF13734"/>
    </source>
</evidence>
<dbReference type="RefSeq" id="WP_153092432.1">
    <property type="nucleotide sequence ID" value="NZ_VZAH01000024.1"/>
</dbReference>
<dbReference type="InterPro" id="IPR044934">
    <property type="entry name" value="Streptopain_sf"/>
</dbReference>
<feature type="domain" description="Spi protease inhibitor" evidence="7">
    <location>
        <begin position="38"/>
        <end position="145"/>
    </location>
</feature>
<comment type="similarity">
    <text evidence="1">Belongs to the peptidase C10 family.</text>
</comment>
<evidence type="ECO:0000313" key="9">
    <source>
        <dbReference type="Proteomes" id="UP000477980"/>
    </source>
</evidence>
<dbReference type="Proteomes" id="UP000477980">
    <property type="component" value="Unassembled WGS sequence"/>
</dbReference>
<proteinExistence type="inferred from homology"/>
<feature type="active site" description="Nucleophile" evidence="6">
    <location>
        <position position="207"/>
    </location>
</feature>
<keyword evidence="2" id="KW-0645">Protease</keyword>
<evidence type="ECO:0000256" key="1">
    <source>
        <dbReference type="ARBA" id="ARBA00009693"/>
    </source>
</evidence>
<protein>
    <recommendedName>
        <fullName evidence="7">Spi protease inhibitor domain-containing protein</fullName>
    </recommendedName>
</protein>
<dbReference type="SUPFAM" id="SSF54001">
    <property type="entry name" value="Cysteine proteinases"/>
    <property type="match status" value="1"/>
</dbReference>
<evidence type="ECO:0000256" key="2">
    <source>
        <dbReference type="ARBA" id="ARBA00022670"/>
    </source>
</evidence>